<evidence type="ECO:0000256" key="2">
    <source>
        <dbReference type="ARBA" id="ARBA00023125"/>
    </source>
</evidence>
<feature type="region of interest" description="Disordered" evidence="5">
    <location>
        <begin position="282"/>
        <end position="309"/>
    </location>
</feature>
<keyword evidence="3" id="KW-0804">Transcription</keyword>
<evidence type="ECO:0000313" key="8">
    <source>
        <dbReference type="Proteomes" id="UP001161757"/>
    </source>
</evidence>
<dbReference type="SMART" id="SM00066">
    <property type="entry name" value="GAL4"/>
    <property type="match status" value="1"/>
</dbReference>
<dbReference type="PANTHER" id="PTHR47657:SF13">
    <property type="entry name" value="ZN(2)-C6 FUNGAL-TYPE DOMAIN-CONTAINING PROTEIN-RELATED"/>
    <property type="match status" value="1"/>
</dbReference>
<proteinExistence type="predicted"/>
<protein>
    <recommendedName>
        <fullName evidence="6">Zn(2)-C6 fungal-type domain-containing protein</fullName>
    </recommendedName>
</protein>
<evidence type="ECO:0000256" key="4">
    <source>
        <dbReference type="ARBA" id="ARBA00023242"/>
    </source>
</evidence>
<dbReference type="GO" id="GO:0008270">
    <property type="term" value="F:zinc ion binding"/>
    <property type="evidence" value="ECO:0007669"/>
    <property type="project" value="InterPro"/>
</dbReference>
<comment type="caution">
    <text evidence="7">The sequence shown here is derived from an EMBL/GenBank/DDBJ whole genome shotgun (WGS) entry which is preliminary data.</text>
</comment>
<dbReference type="GO" id="GO:0000981">
    <property type="term" value="F:DNA-binding transcription factor activity, RNA polymerase II-specific"/>
    <property type="evidence" value="ECO:0007669"/>
    <property type="project" value="InterPro"/>
</dbReference>
<feature type="region of interest" description="Disordered" evidence="5">
    <location>
        <begin position="53"/>
        <end position="85"/>
    </location>
</feature>
<dbReference type="PROSITE" id="PS00463">
    <property type="entry name" value="ZN2_CY6_FUNGAL_1"/>
    <property type="match status" value="1"/>
</dbReference>
<dbReference type="Gene3D" id="4.10.240.10">
    <property type="entry name" value="Zn(2)-C6 fungal-type DNA-binding domain"/>
    <property type="match status" value="1"/>
</dbReference>
<dbReference type="InterPro" id="IPR001138">
    <property type="entry name" value="Zn2Cys6_DnaBD"/>
</dbReference>
<evidence type="ECO:0000256" key="5">
    <source>
        <dbReference type="SAM" id="MobiDB-lite"/>
    </source>
</evidence>
<evidence type="ECO:0000256" key="3">
    <source>
        <dbReference type="ARBA" id="ARBA00023163"/>
    </source>
</evidence>
<dbReference type="EMBL" id="JAJGCB010000001">
    <property type="protein sequence ID" value="KAJ8996090.1"/>
    <property type="molecule type" value="Genomic_DNA"/>
</dbReference>
<dbReference type="PANTHER" id="PTHR47657">
    <property type="entry name" value="STEROL REGULATORY ELEMENT-BINDING PROTEIN ECM22"/>
    <property type="match status" value="1"/>
</dbReference>
<dbReference type="Pfam" id="PF00172">
    <property type="entry name" value="Zn_clus"/>
    <property type="match status" value="1"/>
</dbReference>
<sequence length="466" mass="52211">MSQPARRRTHRKSRNGCIHCKRRKVKCDEAKPECSNCVRFGLHCVTAQHGHSVESRTVCPNTTPTPTPSASDGSTRRGRGRPRKKWAVLDHVQAGESDETILKGYNATASTPLPPLPPGASPPSPELNCRLHTLDVELMVQWTGMTAMSMCSAVSRTDPTYAYWAFEVPRLGMEHPFILHLIYAFTGFHLDHIRKQAGKAPKYRNLSAAHFATGLSGFNKVLPTLDDSNRHAFGLAGVLVCFCAFADGPSSSAGYGQACSTTGSDGQVVPWLSLIHGVRTLKSNESSSPSDRPPQPQSQSQTTDDNSTREGLADMSMLNVAPRIHWEEPLRQLHDHILLSFSSSSASCLVKAFESLVLVYEATFGRKDGTNRAPPKYRYVFVWLYSLTDEFVDHLLRKEPLALLLLAYYAVLIRTMEHRWFMQGWAEYLLMSVRGLVGEELARWLVWPENQIQRDFRTERTTSNRR</sequence>
<evidence type="ECO:0000259" key="6">
    <source>
        <dbReference type="PROSITE" id="PS50048"/>
    </source>
</evidence>
<dbReference type="AlphaFoldDB" id="A0AAN6IYH2"/>
<reference evidence="7" key="1">
    <citation type="submission" date="2023-01" db="EMBL/GenBank/DDBJ databases">
        <title>Exophiala dermititidis isolated from Cystic Fibrosis Patient.</title>
        <authorList>
            <person name="Kurbessoian T."/>
            <person name="Crocker A."/>
            <person name="Murante D."/>
            <person name="Hogan D.A."/>
            <person name="Stajich J.E."/>
        </authorList>
    </citation>
    <scope>NUCLEOTIDE SEQUENCE</scope>
    <source>
        <strain evidence="7">Ex8</strain>
    </source>
</reference>
<keyword evidence="1" id="KW-0805">Transcription regulation</keyword>
<dbReference type="SUPFAM" id="SSF57701">
    <property type="entry name" value="Zn2/Cys6 DNA-binding domain"/>
    <property type="match status" value="1"/>
</dbReference>
<accession>A0AAN6IYH2</accession>
<feature type="domain" description="Zn(2)-C6 fungal-type" evidence="6">
    <location>
        <begin position="16"/>
        <end position="46"/>
    </location>
</feature>
<evidence type="ECO:0000313" key="7">
    <source>
        <dbReference type="EMBL" id="KAJ8996090.1"/>
    </source>
</evidence>
<dbReference type="InterPro" id="IPR052400">
    <property type="entry name" value="Zn2-C6_fungal_TF"/>
</dbReference>
<gene>
    <name evidence="7" type="ORF">HRR80_000830</name>
</gene>
<name>A0AAN6IYH2_EXODE</name>
<keyword evidence="4" id="KW-0539">Nucleus</keyword>
<dbReference type="InterPro" id="IPR036864">
    <property type="entry name" value="Zn2-C6_fun-type_DNA-bd_sf"/>
</dbReference>
<dbReference type="Proteomes" id="UP001161757">
    <property type="component" value="Unassembled WGS sequence"/>
</dbReference>
<dbReference type="CDD" id="cd00067">
    <property type="entry name" value="GAL4"/>
    <property type="match status" value="1"/>
</dbReference>
<dbReference type="PROSITE" id="PS50048">
    <property type="entry name" value="ZN2_CY6_FUNGAL_2"/>
    <property type="match status" value="1"/>
</dbReference>
<keyword evidence="2" id="KW-0238">DNA-binding</keyword>
<dbReference type="GO" id="GO:0003677">
    <property type="term" value="F:DNA binding"/>
    <property type="evidence" value="ECO:0007669"/>
    <property type="project" value="UniProtKB-KW"/>
</dbReference>
<evidence type="ECO:0000256" key="1">
    <source>
        <dbReference type="ARBA" id="ARBA00023015"/>
    </source>
</evidence>
<organism evidence="7 8">
    <name type="scientific">Exophiala dermatitidis</name>
    <name type="common">Black yeast-like fungus</name>
    <name type="synonym">Wangiella dermatitidis</name>
    <dbReference type="NCBI Taxonomy" id="5970"/>
    <lineage>
        <taxon>Eukaryota</taxon>
        <taxon>Fungi</taxon>
        <taxon>Dikarya</taxon>
        <taxon>Ascomycota</taxon>
        <taxon>Pezizomycotina</taxon>
        <taxon>Eurotiomycetes</taxon>
        <taxon>Chaetothyriomycetidae</taxon>
        <taxon>Chaetothyriales</taxon>
        <taxon>Herpotrichiellaceae</taxon>
        <taxon>Exophiala</taxon>
    </lineage>
</organism>
<feature type="compositionally biased region" description="Basic residues" evidence="5">
    <location>
        <begin position="76"/>
        <end position="85"/>
    </location>
</feature>